<keyword evidence="1" id="KW-0472">Membrane</keyword>
<reference evidence="2" key="1">
    <citation type="submission" date="2018-05" db="EMBL/GenBank/DDBJ databases">
        <authorList>
            <person name="Lanie J.A."/>
            <person name="Ng W.-L."/>
            <person name="Kazmierczak K.M."/>
            <person name="Andrzejewski T.M."/>
            <person name="Davidsen T.M."/>
            <person name="Wayne K.J."/>
            <person name="Tettelin H."/>
            <person name="Glass J.I."/>
            <person name="Rusch D."/>
            <person name="Podicherti R."/>
            <person name="Tsui H.-C.T."/>
            <person name="Winkler M.E."/>
        </authorList>
    </citation>
    <scope>NUCLEOTIDE SEQUENCE</scope>
</reference>
<keyword evidence="1" id="KW-0812">Transmembrane</keyword>
<sequence>PTVECNINMLKKTLLRGLNLLKLSTWVTAIVSVLLLLTVAFFVTFPQTIKTSLEERLSEISGLEVRVDKLSLEFQDNELLLAVRGLDIGAAGLNPIASIDVLRWDANLLALYRGIEIPGHIDINELVIDTSSIDEYISIINTDSVFSNLGLSGILALQTLSVNSTVLIGDESVQLAPIELKRNKEKIIVSMENQPLITDSEMPKLGNTVNIKTSIDVARARADRVAVIPFTIKNEDFNLSAQLKIFSQQDKVYL</sequence>
<dbReference type="AlphaFoldDB" id="A0A383A577"/>
<feature type="non-terminal residue" evidence="2">
    <location>
        <position position="1"/>
    </location>
</feature>
<evidence type="ECO:0000313" key="2">
    <source>
        <dbReference type="EMBL" id="SVE02375.1"/>
    </source>
</evidence>
<proteinExistence type="predicted"/>
<evidence type="ECO:0008006" key="3">
    <source>
        <dbReference type="Google" id="ProtNLM"/>
    </source>
</evidence>
<feature type="non-terminal residue" evidence="2">
    <location>
        <position position="254"/>
    </location>
</feature>
<feature type="transmembrane region" description="Helical" evidence="1">
    <location>
        <begin position="23"/>
        <end position="45"/>
    </location>
</feature>
<protein>
    <recommendedName>
        <fullName evidence="3">AsmA domain-containing protein</fullName>
    </recommendedName>
</protein>
<accession>A0A383A577</accession>
<gene>
    <name evidence="2" type="ORF">METZ01_LOCUS455229</name>
</gene>
<keyword evidence="1" id="KW-1133">Transmembrane helix</keyword>
<organism evidence="2">
    <name type="scientific">marine metagenome</name>
    <dbReference type="NCBI Taxonomy" id="408172"/>
    <lineage>
        <taxon>unclassified sequences</taxon>
        <taxon>metagenomes</taxon>
        <taxon>ecological metagenomes</taxon>
    </lineage>
</organism>
<name>A0A383A577_9ZZZZ</name>
<evidence type="ECO:0000256" key="1">
    <source>
        <dbReference type="SAM" id="Phobius"/>
    </source>
</evidence>
<dbReference type="EMBL" id="UINC01188927">
    <property type="protein sequence ID" value="SVE02375.1"/>
    <property type="molecule type" value="Genomic_DNA"/>
</dbReference>